<gene>
    <name evidence="1" type="ORF">U0C82_15520</name>
</gene>
<dbReference type="Pfam" id="PF06089">
    <property type="entry name" value="Asparaginase_II"/>
    <property type="match status" value="1"/>
</dbReference>
<name>A0ABU5I581_9HYPH</name>
<organism evidence="1 2">
    <name type="scientific">Fulvimarina uroteuthidis</name>
    <dbReference type="NCBI Taxonomy" id="3098149"/>
    <lineage>
        <taxon>Bacteria</taxon>
        <taxon>Pseudomonadati</taxon>
        <taxon>Pseudomonadota</taxon>
        <taxon>Alphaproteobacteria</taxon>
        <taxon>Hyphomicrobiales</taxon>
        <taxon>Aurantimonadaceae</taxon>
        <taxon>Fulvimarina</taxon>
    </lineage>
</organism>
<dbReference type="GO" id="GO:0004067">
    <property type="term" value="F:asparaginase activity"/>
    <property type="evidence" value="ECO:0007669"/>
    <property type="project" value="UniProtKB-EC"/>
</dbReference>
<keyword evidence="2" id="KW-1185">Reference proteome</keyword>
<evidence type="ECO:0000313" key="1">
    <source>
        <dbReference type="EMBL" id="MDY8110551.1"/>
    </source>
</evidence>
<protein>
    <submittedName>
        <fullName evidence="1">Asparaginase</fullName>
        <ecNumber evidence="1">3.5.1.1</ecNumber>
    </submittedName>
</protein>
<dbReference type="PANTHER" id="PTHR42110">
    <property type="entry name" value="L-ASPARAGINASE, PUTATIVE (AFU_ORTHOLOGUE AFUA_3G11890)-RELATED"/>
    <property type="match status" value="1"/>
</dbReference>
<dbReference type="InterPro" id="IPR010349">
    <property type="entry name" value="Asparaginase_II"/>
</dbReference>
<dbReference type="RefSeq" id="WP_322188236.1">
    <property type="nucleotide sequence ID" value="NZ_JAXLPB010000005.1"/>
</dbReference>
<evidence type="ECO:0000313" key="2">
    <source>
        <dbReference type="Proteomes" id="UP001294412"/>
    </source>
</evidence>
<dbReference type="EC" id="3.5.1.1" evidence="1"/>
<comment type="caution">
    <text evidence="1">The sequence shown here is derived from an EMBL/GenBank/DDBJ whole genome shotgun (WGS) entry which is preliminary data.</text>
</comment>
<dbReference type="EMBL" id="JAXLPB010000005">
    <property type="protein sequence ID" value="MDY8110551.1"/>
    <property type="molecule type" value="Genomic_DNA"/>
</dbReference>
<accession>A0ABU5I581</accession>
<proteinExistence type="predicted"/>
<dbReference type="PANTHER" id="PTHR42110:SF1">
    <property type="entry name" value="L-ASPARAGINASE, PUTATIVE (AFU_ORTHOLOGUE AFUA_3G11890)-RELATED"/>
    <property type="match status" value="1"/>
</dbReference>
<dbReference type="Proteomes" id="UP001294412">
    <property type="component" value="Unassembled WGS sequence"/>
</dbReference>
<reference evidence="1 2" key="1">
    <citation type="submission" date="2023-12" db="EMBL/GenBank/DDBJ databases">
        <title>Description of Novel Strain Fulvimarina sp. 2208YS6-2-32 isolated from Uroteuthis (Photololigo) edulis.</title>
        <authorList>
            <person name="Park J.-S."/>
        </authorList>
    </citation>
    <scope>NUCLEOTIDE SEQUENCE [LARGE SCALE GENOMIC DNA]</scope>
    <source>
        <strain evidence="1 2">2208YS6-2-32</strain>
    </source>
</reference>
<sequence>MTNPVLVESTRGSLAECLYRGAYAVVDGDGAIVASAGNIERPMFPRSAIKVFQAIPLIETGAADRFGLSDADLSLACASHSGETGHVARAQAMLARAGLDAAQLECGCHWPFDVPVALALARTGDTPGQLHNNCSGKHAGFLCTAVHENETLDRYVAADHPVQARARQVIEDLTGTDLGADACGTDGCSIPTYAAPLRAFAMGFAKLVSGKAVAEDRARAGRRLIEACMAHPWEMSGTNRACLALMQAAPGRVFAKTGADGVYCGAIPELEFGFALKIDDGATRAAESLAAAIIGQAFASSDPDIARSYDALARTDLKNWEGLTVGEVRPVKPA</sequence>
<keyword evidence="1" id="KW-0378">Hydrolase</keyword>